<evidence type="ECO:0000313" key="2">
    <source>
        <dbReference type="EMBL" id="ASY16786.1"/>
    </source>
</evidence>
<feature type="domain" description="Treble clef zinc finger" evidence="1">
    <location>
        <begin position="18"/>
        <end position="61"/>
    </location>
</feature>
<dbReference type="Pfam" id="PF14311">
    <property type="entry name" value="DUF4379"/>
    <property type="match status" value="4"/>
</dbReference>
<keyword evidence="3" id="KW-1185">Reference proteome</keyword>
<proteinExistence type="predicted"/>
<dbReference type="PANTHER" id="PTHR37317">
    <property type="entry name" value="BLR8090 PROTEIN"/>
    <property type="match status" value="1"/>
</dbReference>
<dbReference type="Proteomes" id="UP000217177">
    <property type="component" value="Chromosome"/>
</dbReference>
<dbReference type="EMBL" id="CP016774">
    <property type="protein sequence ID" value="ASY16786.1"/>
    <property type="molecule type" value="Genomic_DNA"/>
</dbReference>
<dbReference type="InterPro" id="IPR025487">
    <property type="entry name" value="DUF4379"/>
</dbReference>
<organism evidence="2 3">
    <name type="scientific">Candidatus Planktophila versatilis</name>
    <dbReference type="NCBI Taxonomy" id="1884905"/>
    <lineage>
        <taxon>Bacteria</taxon>
        <taxon>Bacillati</taxon>
        <taxon>Actinomycetota</taxon>
        <taxon>Actinomycetes</taxon>
        <taxon>Candidatus Nanopelagicales</taxon>
        <taxon>Candidatus Nanopelagicaceae</taxon>
        <taxon>Candidatus Planktophila</taxon>
    </lineage>
</organism>
<evidence type="ECO:0000313" key="3">
    <source>
        <dbReference type="Proteomes" id="UP000217177"/>
    </source>
</evidence>
<sequence>MNDLATEFPELALQASGFDPTRYSRGSSKRVQWICPKDNSHIWFATIAARTAGGGCPYCSHRKVFSGQNDLATKHPEIAAEAYNWDPTQFRSFSGVLQTWKCKVSADHIWKDTPGNRVNGRGCPYCSGHQVLVGFNDLETTHPEIAELANGWDPSLYSRGSNKRLNWKCKKNPKHLWRAQLNSLAGCPFCSNRKILVGENDLKTTHPQIASEAFEWDPTTVTAGSMAKKKWKCSNNPEHIWSASTNNRARISGCPNCANSGYDQTTPGYLYFLSHPEWLMYQIGISNSPEQRIFKHQKKGWELIEVRGPIDGNLAVEWETAILRMLKAKGADLSNEKIAGKFDGYSEAWSKSTFESKSIKELMRLTEEFESDGKTR</sequence>
<feature type="domain" description="Treble clef zinc finger" evidence="1">
    <location>
        <begin position="152"/>
        <end position="193"/>
    </location>
</feature>
<protein>
    <submittedName>
        <fullName evidence="2">DUF4379 domain-containing protein</fullName>
    </submittedName>
</protein>
<evidence type="ECO:0000259" key="1">
    <source>
        <dbReference type="Pfam" id="PF14311"/>
    </source>
</evidence>
<dbReference type="PANTHER" id="PTHR37317:SF1">
    <property type="entry name" value="ZINC-RIBBON DOMAIN-CONTAINING PROTEIN-RELATED"/>
    <property type="match status" value="1"/>
</dbReference>
<reference evidence="2 3" key="1">
    <citation type="submission" date="2016-07" db="EMBL/GenBank/DDBJ databases">
        <title>High microdiversification within the ubiquitous acI lineage of Actinobacteria.</title>
        <authorList>
            <person name="Neuenschwander S.M."/>
            <person name="Salcher M."/>
            <person name="Ghai R."/>
            <person name="Pernthaler J."/>
        </authorList>
    </citation>
    <scope>NUCLEOTIDE SEQUENCE [LARGE SCALE GENOMIC DNA]</scope>
    <source>
        <strain evidence="2">MMS-IA-79</strain>
    </source>
</reference>
<feature type="domain" description="Treble clef zinc finger" evidence="1">
    <location>
        <begin position="217"/>
        <end position="259"/>
    </location>
</feature>
<accession>A0ABN5BCJ3</accession>
<gene>
    <name evidence="2" type="ORF">A1sIA79_00680</name>
</gene>
<name>A0ABN5BCJ3_9ACTN</name>
<feature type="domain" description="Treble clef zinc finger" evidence="1">
    <location>
        <begin position="85"/>
        <end position="129"/>
    </location>
</feature>